<dbReference type="Proteomes" id="UP001183176">
    <property type="component" value="Unassembled WGS sequence"/>
</dbReference>
<feature type="domain" description="DUF2087" evidence="1">
    <location>
        <begin position="43"/>
        <end position="106"/>
    </location>
</feature>
<name>A0ABU2JBN1_9ACTN</name>
<proteinExistence type="predicted"/>
<sequence>MADVHTAQERAKTLADPTSFAAVPDPATRKVLTSILSSGWLPVIPRTGVKRSLLLDHLVAAFEPGVRYSEPAINDTVRAWNPDVAALRRYLVEEGLLARDHGEYWRCGGSV</sequence>
<dbReference type="Pfam" id="PF09860">
    <property type="entry name" value="DUF2087"/>
    <property type="match status" value="1"/>
</dbReference>
<gene>
    <name evidence="2" type="ORF">RM423_13455</name>
</gene>
<reference evidence="3" key="1">
    <citation type="submission" date="2023-07" db="EMBL/GenBank/DDBJ databases">
        <title>30 novel species of actinomycetes from the DSMZ collection.</title>
        <authorList>
            <person name="Nouioui I."/>
        </authorList>
    </citation>
    <scope>NUCLEOTIDE SEQUENCE [LARGE SCALE GENOMIC DNA]</scope>
    <source>
        <strain evidence="3">DSM 44399</strain>
    </source>
</reference>
<protein>
    <submittedName>
        <fullName evidence="2">DUF2087 domain-containing protein</fullName>
    </submittedName>
</protein>
<comment type="caution">
    <text evidence="2">The sequence shown here is derived from an EMBL/GenBank/DDBJ whole genome shotgun (WGS) entry which is preliminary data.</text>
</comment>
<dbReference type="InterPro" id="IPR018656">
    <property type="entry name" value="DUF2087"/>
</dbReference>
<dbReference type="RefSeq" id="WP_311423549.1">
    <property type="nucleotide sequence ID" value="NZ_JAVREH010000017.1"/>
</dbReference>
<dbReference type="EMBL" id="JAVREH010000017">
    <property type="protein sequence ID" value="MDT0262398.1"/>
    <property type="molecule type" value="Genomic_DNA"/>
</dbReference>
<evidence type="ECO:0000313" key="3">
    <source>
        <dbReference type="Proteomes" id="UP001183176"/>
    </source>
</evidence>
<evidence type="ECO:0000313" key="2">
    <source>
        <dbReference type="EMBL" id="MDT0262398.1"/>
    </source>
</evidence>
<evidence type="ECO:0000259" key="1">
    <source>
        <dbReference type="Pfam" id="PF09860"/>
    </source>
</evidence>
<accession>A0ABU2JBN1</accession>
<keyword evidence="3" id="KW-1185">Reference proteome</keyword>
<organism evidence="2 3">
    <name type="scientific">Jatrophihabitans lederbergiae</name>
    <dbReference type="NCBI Taxonomy" id="3075547"/>
    <lineage>
        <taxon>Bacteria</taxon>
        <taxon>Bacillati</taxon>
        <taxon>Actinomycetota</taxon>
        <taxon>Actinomycetes</taxon>
        <taxon>Jatrophihabitantales</taxon>
        <taxon>Jatrophihabitantaceae</taxon>
        <taxon>Jatrophihabitans</taxon>
    </lineage>
</organism>